<accession>A0A1D2M972</accession>
<comment type="caution">
    <text evidence="2">The sequence shown here is derived from an EMBL/GenBank/DDBJ whole genome shotgun (WGS) entry which is preliminary data.</text>
</comment>
<name>A0A1D2M972_ORCCI</name>
<evidence type="ECO:0000313" key="3">
    <source>
        <dbReference type="Proteomes" id="UP000094527"/>
    </source>
</evidence>
<keyword evidence="3" id="KW-1185">Reference proteome</keyword>
<feature type="compositionally biased region" description="Basic and acidic residues" evidence="1">
    <location>
        <begin position="61"/>
        <end position="76"/>
    </location>
</feature>
<dbReference type="AlphaFoldDB" id="A0A1D2M972"/>
<dbReference type="Proteomes" id="UP000094527">
    <property type="component" value="Unassembled WGS sequence"/>
</dbReference>
<proteinExistence type="predicted"/>
<reference evidence="2 3" key="1">
    <citation type="journal article" date="2016" name="Genome Biol. Evol.">
        <title>Gene Family Evolution Reflects Adaptation to Soil Environmental Stressors in the Genome of the Collembolan Orchesella cincta.</title>
        <authorList>
            <person name="Faddeeva-Vakhrusheva A."/>
            <person name="Derks M.F."/>
            <person name="Anvar S.Y."/>
            <person name="Agamennone V."/>
            <person name="Suring W."/>
            <person name="Smit S."/>
            <person name="van Straalen N.M."/>
            <person name="Roelofs D."/>
        </authorList>
    </citation>
    <scope>NUCLEOTIDE SEQUENCE [LARGE SCALE GENOMIC DNA]</scope>
    <source>
        <tissue evidence="2">Mixed pool</tissue>
    </source>
</reference>
<gene>
    <name evidence="2" type="ORF">Ocin01_17196</name>
</gene>
<protein>
    <submittedName>
        <fullName evidence="2">Uncharacterized protein</fullName>
    </submittedName>
</protein>
<organism evidence="2 3">
    <name type="scientific">Orchesella cincta</name>
    <name type="common">Springtail</name>
    <name type="synonym">Podura cincta</name>
    <dbReference type="NCBI Taxonomy" id="48709"/>
    <lineage>
        <taxon>Eukaryota</taxon>
        <taxon>Metazoa</taxon>
        <taxon>Ecdysozoa</taxon>
        <taxon>Arthropoda</taxon>
        <taxon>Hexapoda</taxon>
        <taxon>Collembola</taxon>
        <taxon>Entomobryomorpha</taxon>
        <taxon>Entomobryoidea</taxon>
        <taxon>Orchesellidae</taxon>
        <taxon>Orchesellinae</taxon>
        <taxon>Orchesella</taxon>
    </lineage>
</organism>
<evidence type="ECO:0000313" key="2">
    <source>
        <dbReference type="EMBL" id="ODM89489.1"/>
    </source>
</evidence>
<dbReference type="EMBL" id="LJIJ01002596">
    <property type="protein sequence ID" value="ODM89489.1"/>
    <property type="molecule type" value="Genomic_DNA"/>
</dbReference>
<feature type="region of interest" description="Disordered" evidence="1">
    <location>
        <begin position="12"/>
        <end position="164"/>
    </location>
</feature>
<evidence type="ECO:0000256" key="1">
    <source>
        <dbReference type="SAM" id="MobiDB-lite"/>
    </source>
</evidence>
<feature type="compositionally biased region" description="Polar residues" evidence="1">
    <location>
        <begin position="125"/>
        <end position="158"/>
    </location>
</feature>
<feature type="non-terminal residue" evidence="2">
    <location>
        <position position="1"/>
    </location>
</feature>
<sequence length="217" mass="24075">AAAHEIFPHLFLSVPPPFTTTRLPPNLHENVSPLSFEPSTTRDEETNQPMRKQSQPSTTSDEWKQVSRRHTDEETKSTVPPPDEEQVNRPPPQMKKQVNRPPRQMKKQTTPDEETSQPSAIPYAETSQPSTTPDEETSQPSTTPVEETGKSSSSNTVKYTIPPVLTQNASRDATASSSTTAKCPTVVYLPILPRIHNNTEATTSNTLSWVVNSQMCI</sequence>
<feature type="compositionally biased region" description="Polar residues" evidence="1">
    <location>
        <begin position="47"/>
        <end position="60"/>
    </location>
</feature>
<feature type="non-terminal residue" evidence="2">
    <location>
        <position position="217"/>
    </location>
</feature>